<dbReference type="OrthoDB" id="4778203at2759"/>
<protein>
    <submittedName>
        <fullName evidence="1">Uncharacterized protein</fullName>
    </submittedName>
</protein>
<sequence>MLYSTLRDAMKQQSFNASFEAYWTPRFFRRGASNSANVMRYDPKLATFHGAYLNERVEFDLQNTVLGEQAEDRLYKLFAHVSLTRDPRAVRDMVPKEVWASLPPDPEIKALEQRRVKLKGAVIDLNVALCSKRETGKGRPSEPRFDESIIKEESPTPEIEPPDPFPLLLDAAQFPNRFDDKRLTENARKFRYCRPNVRNNHFDDHHLEERERAAQREDPVRYLHPKCRDQKLEHLDHSRTHVELIHGVPLRCSEKVRQRRLKKAKRRRPPLCDDADP</sequence>
<accession>A0A4Q4STP7</accession>
<evidence type="ECO:0000313" key="1">
    <source>
        <dbReference type="EMBL" id="RYO73629.1"/>
    </source>
</evidence>
<dbReference type="STRING" id="155417.A0A4Q4STP7"/>
<dbReference type="PANTHER" id="PTHR37535:SF4">
    <property type="entry name" value="FLUG DOMAIN-CONTAINING PROTEIN"/>
    <property type="match status" value="1"/>
</dbReference>
<dbReference type="Proteomes" id="UP000293360">
    <property type="component" value="Unassembled WGS sequence"/>
</dbReference>
<evidence type="ECO:0000313" key="2">
    <source>
        <dbReference type="Proteomes" id="UP000293360"/>
    </source>
</evidence>
<dbReference type="EMBL" id="QJNU01001611">
    <property type="protein sequence ID" value="RYO73629.1"/>
    <property type="molecule type" value="Genomic_DNA"/>
</dbReference>
<reference evidence="1 2" key="1">
    <citation type="submission" date="2018-06" db="EMBL/GenBank/DDBJ databases">
        <title>Complete Genomes of Monosporascus.</title>
        <authorList>
            <person name="Robinson A.J."/>
            <person name="Natvig D.O."/>
        </authorList>
    </citation>
    <scope>NUCLEOTIDE SEQUENCE [LARGE SCALE GENOMIC DNA]</scope>
    <source>
        <strain evidence="1 2">CBS 110550</strain>
    </source>
</reference>
<gene>
    <name evidence="1" type="ORF">DL764_010525</name>
</gene>
<dbReference type="Pfam" id="PF11917">
    <property type="entry name" value="DUF3435"/>
    <property type="match status" value="1"/>
</dbReference>
<keyword evidence="2" id="KW-1185">Reference proteome</keyword>
<proteinExistence type="predicted"/>
<comment type="caution">
    <text evidence="1">The sequence shown here is derived from an EMBL/GenBank/DDBJ whole genome shotgun (WGS) entry which is preliminary data.</text>
</comment>
<name>A0A4Q4STP7_9PEZI</name>
<organism evidence="1 2">
    <name type="scientific">Monosporascus ibericus</name>
    <dbReference type="NCBI Taxonomy" id="155417"/>
    <lineage>
        <taxon>Eukaryota</taxon>
        <taxon>Fungi</taxon>
        <taxon>Dikarya</taxon>
        <taxon>Ascomycota</taxon>
        <taxon>Pezizomycotina</taxon>
        <taxon>Sordariomycetes</taxon>
        <taxon>Xylariomycetidae</taxon>
        <taxon>Xylariales</taxon>
        <taxon>Xylariales incertae sedis</taxon>
        <taxon>Monosporascus</taxon>
    </lineage>
</organism>
<dbReference type="InterPro" id="IPR021842">
    <property type="entry name" value="DUF3435"/>
</dbReference>
<dbReference type="AlphaFoldDB" id="A0A4Q4STP7"/>
<dbReference type="PANTHER" id="PTHR37535">
    <property type="entry name" value="FLUG DOMAIN PROTEIN"/>
    <property type="match status" value="1"/>
</dbReference>